<evidence type="ECO:0000256" key="1">
    <source>
        <dbReference type="SAM" id="SignalP"/>
    </source>
</evidence>
<sequence precursor="true">MNAVKYALAVAVMALSATVSAQVVFVPDFPVKKPAETQTATADAPAAAPHQEA</sequence>
<reference evidence="3 4" key="1">
    <citation type="submission" date="2017-02" db="EMBL/GenBank/DDBJ databases">
        <authorList>
            <person name="Peterson S.W."/>
        </authorList>
    </citation>
    <scope>NUCLEOTIDE SEQUENCE [LARGE SCALE GENOMIC DNA]</scope>
    <source>
        <strain evidence="3">C6</strain>
    </source>
</reference>
<dbReference type="RefSeq" id="WP_164836594.1">
    <property type="nucleotide sequence ID" value="NZ_BKWH01000168.1"/>
</dbReference>
<dbReference type="Proteomes" id="UP000196240">
    <property type="component" value="Unassembled WGS sequence"/>
</dbReference>
<organism evidence="3 4">
    <name type="scientific">Acinetobacter johnsonii</name>
    <dbReference type="NCBI Taxonomy" id="40214"/>
    <lineage>
        <taxon>Bacteria</taxon>
        <taxon>Pseudomonadati</taxon>
        <taxon>Pseudomonadota</taxon>
        <taxon>Gammaproteobacteria</taxon>
        <taxon>Moraxellales</taxon>
        <taxon>Moraxellaceae</taxon>
        <taxon>Acinetobacter</taxon>
    </lineage>
</organism>
<evidence type="ECO:0000313" key="3">
    <source>
        <dbReference type="EMBL" id="SJX20982.1"/>
    </source>
</evidence>
<feature type="signal peptide" evidence="1">
    <location>
        <begin position="1"/>
        <end position="21"/>
    </location>
</feature>
<reference evidence="2" key="2">
    <citation type="submission" date="2022-09" db="EMBL/GenBank/DDBJ databases">
        <title>Intensive care unit water sources are persistently colonized with multi-drug resistant bacteria and are the site of extensive horizontal gene transfer of antibiotic resistance genes.</title>
        <authorList>
            <person name="Diorio-Toth L."/>
        </authorList>
    </citation>
    <scope>NUCLEOTIDE SEQUENCE</scope>
    <source>
        <strain evidence="2">GD03649</strain>
    </source>
</reference>
<feature type="chain" id="PRO_5042688820" evidence="1">
    <location>
        <begin position="22"/>
        <end position="53"/>
    </location>
</feature>
<proteinExistence type="predicted"/>
<dbReference type="EMBL" id="FUUY01000002">
    <property type="protein sequence ID" value="SJX20982.1"/>
    <property type="molecule type" value="Genomic_DNA"/>
</dbReference>
<dbReference type="EMBL" id="JAOCLH010000011">
    <property type="protein sequence ID" value="MDH2172264.1"/>
    <property type="molecule type" value="Genomic_DNA"/>
</dbReference>
<evidence type="ECO:0000313" key="2">
    <source>
        <dbReference type="EMBL" id="MDH2172264.1"/>
    </source>
</evidence>
<keyword evidence="1" id="KW-0732">Signal</keyword>
<accession>A0A1R7Q9Q9</accession>
<dbReference type="AlphaFoldDB" id="A0A1R7Q9Q9"/>
<name>A0A1R7Q9Q9_ACIJO</name>
<gene>
    <name evidence="3" type="ORF">ACNJC6_00583</name>
    <name evidence="2" type="ORF">N5J46_07455</name>
</gene>
<dbReference type="Proteomes" id="UP001162261">
    <property type="component" value="Unassembled WGS sequence"/>
</dbReference>
<protein>
    <submittedName>
        <fullName evidence="3">Uncharacterized protein</fullName>
    </submittedName>
</protein>
<evidence type="ECO:0000313" key="4">
    <source>
        <dbReference type="Proteomes" id="UP000196240"/>
    </source>
</evidence>